<dbReference type="EMBL" id="CAID01000009">
    <property type="protein sequence ID" value="CEF99031.1"/>
    <property type="molecule type" value="Genomic_DNA"/>
</dbReference>
<dbReference type="InParanoid" id="A0A090M4A6"/>
<keyword evidence="4" id="KW-0413">Isomerase</keyword>
<organism evidence="8 9">
    <name type="scientific">Ostreococcus tauri</name>
    <name type="common">Marine green alga</name>
    <dbReference type="NCBI Taxonomy" id="70448"/>
    <lineage>
        <taxon>Eukaryota</taxon>
        <taxon>Viridiplantae</taxon>
        <taxon>Chlorophyta</taxon>
        <taxon>Mamiellophyceae</taxon>
        <taxon>Mamiellales</taxon>
        <taxon>Bathycoccaceae</taxon>
        <taxon>Ostreococcus</taxon>
    </lineage>
</organism>
<dbReference type="GeneID" id="9831751"/>
<protein>
    <submittedName>
        <fullName evidence="8">UDP-glucose 4-epimerase C-terminal domain</fullName>
    </submittedName>
</protein>
<dbReference type="InterPro" id="IPR036291">
    <property type="entry name" value="NAD(P)-bd_dom_sf"/>
</dbReference>
<dbReference type="KEGG" id="ota:OT_ostta09g01870"/>
<dbReference type="InterPro" id="IPR001509">
    <property type="entry name" value="Epimerase_deHydtase"/>
</dbReference>
<accession>A0A090M4A6</accession>
<keyword evidence="9" id="KW-1185">Reference proteome</keyword>
<dbReference type="Pfam" id="PF01370">
    <property type="entry name" value="Epimerase"/>
    <property type="match status" value="1"/>
</dbReference>
<dbReference type="PANTHER" id="PTHR43725:SF53">
    <property type="entry name" value="UDP-ARABINOSE 4-EPIMERASE 1"/>
    <property type="match status" value="1"/>
</dbReference>
<reference evidence="9" key="1">
    <citation type="journal article" date="2006" name="Proc. Natl. Acad. Sci. U.S.A.">
        <title>Genome analysis of the smallest free-living eukaryote Ostreococcus tauri unveils many unique features.</title>
        <authorList>
            <person name="Derelle E."/>
            <person name="Ferraz C."/>
            <person name="Rombauts S."/>
            <person name="Rouze P."/>
            <person name="Worden A.Z."/>
            <person name="Robbens S."/>
            <person name="Partensky F."/>
            <person name="Degroeve S."/>
            <person name="Echeynie S."/>
            <person name="Cooke R."/>
            <person name="Saeys Y."/>
            <person name="Wuyts J."/>
            <person name="Jabbari K."/>
            <person name="Bowler C."/>
            <person name="Panaud O."/>
            <person name="Piegu B."/>
            <person name="Ball S.G."/>
            <person name="Ral J.-P."/>
            <person name="Bouget F.-Y."/>
            <person name="Piganeau G."/>
            <person name="De Baets B."/>
            <person name="Picard A."/>
            <person name="Delseny M."/>
            <person name="Demaille J."/>
            <person name="Van de Peer Y."/>
            <person name="Moreau H."/>
        </authorList>
    </citation>
    <scope>NUCLEOTIDE SEQUENCE [LARGE SCALE GENOMIC DNA]</scope>
    <source>
        <strain evidence="9">OTTH 0595 / CCAP 157/2 / RCC745</strain>
    </source>
</reference>
<dbReference type="Gene3D" id="3.40.50.720">
    <property type="entry name" value="NAD(P)-binding Rossmann-like Domain"/>
    <property type="match status" value="1"/>
</dbReference>
<evidence type="ECO:0000313" key="9">
    <source>
        <dbReference type="Proteomes" id="UP000009170"/>
    </source>
</evidence>
<dbReference type="SUPFAM" id="SSF51735">
    <property type="entry name" value="NAD(P)-binding Rossmann-fold domains"/>
    <property type="match status" value="1"/>
</dbReference>
<evidence type="ECO:0000256" key="2">
    <source>
        <dbReference type="ARBA" id="ARBA00007637"/>
    </source>
</evidence>
<gene>
    <name evidence="8" type="ORF">OT_ostta09g01870</name>
</gene>
<feature type="signal peptide" evidence="6">
    <location>
        <begin position="1"/>
        <end position="30"/>
    </location>
</feature>
<dbReference type="AlphaFoldDB" id="A0A090M4A6"/>
<name>A0A090M4A6_OSTTA</name>
<feature type="domain" description="NAD-dependent epimerase/dehydratase" evidence="7">
    <location>
        <begin position="93"/>
        <end position="357"/>
    </location>
</feature>
<dbReference type="PRINTS" id="PR01713">
    <property type="entry name" value="NUCEPIMERASE"/>
</dbReference>
<comment type="cofactor">
    <cofactor evidence="1">
        <name>NAD(+)</name>
        <dbReference type="ChEBI" id="CHEBI:57540"/>
    </cofactor>
</comment>
<dbReference type="STRING" id="70448.A0A090M4A6"/>
<feature type="chain" id="PRO_5001859737" evidence="6">
    <location>
        <begin position="31"/>
        <end position="435"/>
    </location>
</feature>
<dbReference type="OrthoDB" id="9402762at2759"/>
<evidence type="ECO:0000259" key="7">
    <source>
        <dbReference type="Pfam" id="PF01370"/>
    </source>
</evidence>
<dbReference type="PANTHER" id="PTHR43725">
    <property type="entry name" value="UDP-GLUCOSE 4-EPIMERASE"/>
    <property type="match status" value="1"/>
</dbReference>
<sequence>MRAPSAPTPASRRRPTALVLVLGVVLGALAISRATGGTGARARTTRGDGDRGFVPTTAWTTPTTGRRDGGTRGVGRDVDARAHAFAGGRKAHALVTGGAGFIGSHCVKALLARGYAVTSMDNLSRGNGGAIAALKRTADEGSFRVVEGDLGRVEDIEWAFTGSNLGVDVVFHFAAIAYVGESMADPLRYYRNITVNTVNLLRVMDAHGVNNMIYSSTCATYGNVEKLPITESTPTKPINPYGKSKLYAENVIKDYALANPKFKTAILRYFNVFGSDPDGVLGELPRAELREHGRISGACFDAAMGKVDKLTVMGTKHPTRDGTTIRDFVHVIDLVDAHIAVAEKNKWDNPPSLYNVGTGSGVSMREFVDACKNVTGKQIEVYYREEPRPGDYAEVYANVDKIKHELGWSAKYTDLSESLAHAWKFRQKFSGDTWD</sequence>
<comment type="similarity">
    <text evidence="2">Belongs to the NAD(P)-dependent epimerase/dehydratase family.</text>
</comment>
<reference evidence="8 9" key="2">
    <citation type="journal article" date="2014" name="BMC Genomics">
        <title>An improved genome of the model marine alga Ostreococcus tauri unfolds by assessing Illumina de novo assemblies.</title>
        <authorList>
            <person name="Blanc-Mathieu R."/>
            <person name="Verhelst B."/>
            <person name="Derelle E."/>
            <person name="Rombauts S."/>
            <person name="Bouget F.Y."/>
            <person name="Carre I."/>
            <person name="Chateau A."/>
            <person name="Eyre-Walker A."/>
            <person name="Grimsley N."/>
            <person name="Moreau H."/>
            <person name="Piegu B."/>
            <person name="Rivals E."/>
            <person name="Schackwitz W."/>
            <person name="Van de Peer Y."/>
            <person name="Piganeau G."/>
        </authorList>
    </citation>
    <scope>NUCLEOTIDE SEQUENCE [LARGE SCALE GENOMIC DNA]</scope>
    <source>
        <strain evidence="9">OTTH 0595 / CCAP 157/2 / RCC745</strain>
    </source>
</reference>
<dbReference type="GO" id="GO:0003978">
    <property type="term" value="F:UDP-glucose 4-epimerase activity"/>
    <property type="evidence" value="ECO:0007669"/>
    <property type="project" value="InterPro"/>
</dbReference>
<evidence type="ECO:0000256" key="1">
    <source>
        <dbReference type="ARBA" id="ARBA00001911"/>
    </source>
</evidence>
<dbReference type="GO" id="GO:0006012">
    <property type="term" value="P:galactose metabolic process"/>
    <property type="evidence" value="ECO:0007669"/>
    <property type="project" value="InterPro"/>
</dbReference>
<dbReference type="InterPro" id="IPR005886">
    <property type="entry name" value="UDP_G4E"/>
</dbReference>
<dbReference type="NCBIfam" id="TIGR01179">
    <property type="entry name" value="galE"/>
    <property type="match status" value="1"/>
</dbReference>
<keyword evidence="3" id="KW-0520">NAD</keyword>
<evidence type="ECO:0000313" key="8">
    <source>
        <dbReference type="EMBL" id="CEF99031.1"/>
    </source>
</evidence>
<dbReference type="RefSeq" id="XP_003081173.2">
    <property type="nucleotide sequence ID" value="XM_003081125.2"/>
</dbReference>
<evidence type="ECO:0000256" key="3">
    <source>
        <dbReference type="ARBA" id="ARBA00023027"/>
    </source>
</evidence>
<dbReference type="FunCoup" id="A0A090M4A6">
    <property type="interactions" value="33"/>
</dbReference>
<comment type="caution">
    <text evidence="8">The sequence shown here is derived from an EMBL/GenBank/DDBJ whole genome shotgun (WGS) entry which is preliminary data.</text>
</comment>
<evidence type="ECO:0000256" key="6">
    <source>
        <dbReference type="SAM" id="SignalP"/>
    </source>
</evidence>
<evidence type="ECO:0000256" key="5">
    <source>
        <dbReference type="ARBA" id="ARBA00023277"/>
    </source>
</evidence>
<dbReference type="Proteomes" id="UP000009170">
    <property type="component" value="Unassembled WGS sequence"/>
</dbReference>
<proteinExistence type="inferred from homology"/>
<keyword evidence="5" id="KW-0119">Carbohydrate metabolism</keyword>
<keyword evidence="6" id="KW-0732">Signal</keyword>
<dbReference type="Gene3D" id="3.90.25.10">
    <property type="entry name" value="UDP-galactose 4-epimerase, domain 1"/>
    <property type="match status" value="1"/>
</dbReference>
<evidence type="ECO:0000256" key="4">
    <source>
        <dbReference type="ARBA" id="ARBA00023235"/>
    </source>
</evidence>